<evidence type="ECO:0000256" key="1">
    <source>
        <dbReference type="SAM" id="MobiDB-lite"/>
    </source>
</evidence>
<dbReference type="AlphaFoldDB" id="A0A078L0X9"/>
<feature type="region of interest" description="Disordered" evidence="1">
    <location>
        <begin position="1"/>
        <end position="22"/>
    </location>
</feature>
<dbReference type="STRING" id="1034943.BN59_03135"/>
<feature type="region of interest" description="Disordered" evidence="1">
    <location>
        <begin position="35"/>
        <end position="55"/>
    </location>
</feature>
<dbReference type="EMBL" id="CCSB01000004">
    <property type="protein sequence ID" value="CDZ78821.1"/>
    <property type="molecule type" value="Genomic_DNA"/>
</dbReference>
<reference evidence="2 3" key="1">
    <citation type="submission" date="2014-06" db="EMBL/GenBank/DDBJ databases">
        <authorList>
            <person name="Urmite Genomes Urmite Genomes"/>
        </authorList>
    </citation>
    <scope>NUCLEOTIDE SEQUENCE [LARGE SCALE GENOMIC DNA]</scope>
</reference>
<protein>
    <submittedName>
        <fullName evidence="2">Uncharacterized protein</fullName>
    </submittedName>
</protein>
<dbReference type="Proteomes" id="UP000044071">
    <property type="component" value="Unassembled WGS sequence"/>
</dbReference>
<accession>A0A078L0X9</accession>
<sequence length="55" mass="5722">MPRGFDTYSINPESPTLLLRIPGDPESSYIAGSREQVAGRGQGFSAKPNGSALGA</sequence>
<name>A0A078L0X9_9GAMM</name>
<evidence type="ECO:0000313" key="3">
    <source>
        <dbReference type="Proteomes" id="UP000044071"/>
    </source>
</evidence>
<proteinExistence type="predicted"/>
<gene>
    <name evidence="2" type="ORF">BN59_03135</name>
</gene>
<organism evidence="2 3">
    <name type="scientific">Legionella massiliensis</name>
    <dbReference type="NCBI Taxonomy" id="1034943"/>
    <lineage>
        <taxon>Bacteria</taxon>
        <taxon>Pseudomonadati</taxon>
        <taxon>Pseudomonadota</taxon>
        <taxon>Gammaproteobacteria</taxon>
        <taxon>Legionellales</taxon>
        <taxon>Legionellaceae</taxon>
        <taxon>Legionella</taxon>
    </lineage>
</organism>
<evidence type="ECO:0000313" key="2">
    <source>
        <dbReference type="EMBL" id="CDZ78821.1"/>
    </source>
</evidence>
<keyword evidence="3" id="KW-1185">Reference proteome</keyword>